<sequence>MSGLPRPGAPAVKRTISTMRPPASRQGTNNLLRGRSATPMLDGRTSRAESVASTRTRGTPRSSPLKRKATDFEDVGQETNINVVVRCRGRNDREVRENSGVVVSTNGIKGNTVELSMGPSALSNKTYQFDKVFSPAADQGMIFDEVVAPIIDEVLDGFNCTIFAYGQTGTGKTYTMTGDISDVLPLPDAAGIVPRVLHALFDKLGQEETENSVKCSFIELYNEELRDLCAADDTVKLKIFDDNSKKGQTTTMVQGMEECHLRTAREGIQLLRSGSHKRQVAATKCNDLSSRSHTVFTITVYIKRTTEDGQEYLSAGKLNLVDLAGSENIQRSGAENKRAAEAGLINKSLLTLGRVINALVERSSHIPYRESKLTRLLQDSLGGRTKTCIIATLSPAKSNLEETISTLDYAFRAKNIRNKPQMNQAINKKTLLKEFTVEIEKLKSELIATRQRNGVYLTQENYEEITTISESRRILSEEQRDRIETMEVNLRNRVEELFKITTNFQTLKKDNEQTQLALEGTKGILEKTEIVLEHTRQNLAEEAELRKAHAKTEGVLAEIGYGMISTLGKTTSDLDGLRSKIRRKSELQSQNRRNWATSQNHVLDTTRIVEDRIEDFQQQQGQIMDLLSARMQDFVNDELEKLGASQSFLQEKMQAYETSEQEVNQQTAKTRDDMNVVLEEIKTLREDVKSKIGTGLDELSSAAEQISANIITELDGFRDELHQSYANLGREFKATFDGLVKSLSAQQAENDRLHVQVLDANAALLAANKHTQGRLAQVVDEEKQKSAEERQQLLQQITTLISANADAQDQRMNQKLASVGEELGVANAAFESQQSEYAAGIEAWNDQSKTVAAGVTASRDAIKTKLRGDYEMATKHSDLLKDTTTSVHASTVKTVEAQKGHLDTQLHSLDDIVSRVREQNNVHHTAHTASLATLSSTVQTSYSSIGEHLSTSFERVQSLEADVLAQQSTLKETLSSLSADATIRAPLHELRETVGAQNLIEYNPTGQTPQRVNYQIPSNLPRTESHENILSRLRDRPAPADDATRSPTKQPIFVDATSPTDSTTELFPPAKPDFGRSISVHAQNRTAPISLRELDVNIRRHGSAAKQKTQGRRGQQVANEEDADENCWRWQGRQGEYESHKLFEFDWTWADCWQKVEEPWWQLNFFSIFVWYSLCCIGVVHFGLGRSLGQWRLDSRCMCTTHCRLSVRAPSLHFLGVGVVF</sequence>
<evidence type="ECO:0000313" key="19">
    <source>
        <dbReference type="Proteomes" id="UP000800082"/>
    </source>
</evidence>
<evidence type="ECO:0000256" key="6">
    <source>
        <dbReference type="ARBA" id="ARBA00022741"/>
    </source>
</evidence>
<feature type="compositionally biased region" description="Polar residues" evidence="16">
    <location>
        <begin position="51"/>
        <end position="62"/>
    </location>
</feature>
<dbReference type="RefSeq" id="XP_033454359.1">
    <property type="nucleotide sequence ID" value="XM_033590591.1"/>
</dbReference>
<dbReference type="PROSITE" id="PS50067">
    <property type="entry name" value="KINESIN_MOTOR_2"/>
    <property type="match status" value="1"/>
</dbReference>
<dbReference type="GeneID" id="54348259"/>
<feature type="region of interest" description="Disordered" evidence="16">
    <location>
        <begin position="1036"/>
        <end position="1075"/>
    </location>
</feature>
<dbReference type="InterPro" id="IPR047241">
    <property type="entry name" value="KIF11-like_kin_motor_dom"/>
</dbReference>
<dbReference type="GO" id="GO:0007018">
    <property type="term" value="P:microtubule-based movement"/>
    <property type="evidence" value="ECO:0007669"/>
    <property type="project" value="InterPro"/>
</dbReference>
<proteinExistence type="inferred from homology"/>
<dbReference type="PANTHER" id="PTHR47970:SF12">
    <property type="entry name" value="KINESIN FAMILY MEMBER 11"/>
    <property type="match status" value="1"/>
</dbReference>
<evidence type="ECO:0000313" key="18">
    <source>
        <dbReference type="EMBL" id="KAF1934111.1"/>
    </source>
</evidence>
<dbReference type="GO" id="GO:0005634">
    <property type="term" value="C:nucleus"/>
    <property type="evidence" value="ECO:0007669"/>
    <property type="project" value="TreeGrafter"/>
</dbReference>
<name>A0A6A5S0B2_9PLEO</name>
<evidence type="ECO:0000256" key="16">
    <source>
        <dbReference type="SAM" id="MobiDB-lite"/>
    </source>
</evidence>
<keyword evidence="6 14" id="KW-0547">Nucleotide-binding</keyword>
<dbReference type="SUPFAM" id="SSF52540">
    <property type="entry name" value="P-loop containing nucleoside triphosphate hydrolases"/>
    <property type="match status" value="1"/>
</dbReference>
<evidence type="ECO:0000256" key="5">
    <source>
        <dbReference type="ARBA" id="ARBA00022701"/>
    </source>
</evidence>
<evidence type="ECO:0000256" key="1">
    <source>
        <dbReference type="ARBA" id="ARBA00004245"/>
    </source>
</evidence>
<keyword evidence="19" id="KW-1185">Reference proteome</keyword>
<dbReference type="Pfam" id="PF00225">
    <property type="entry name" value="Kinesin"/>
    <property type="match status" value="1"/>
</dbReference>
<dbReference type="SMART" id="SM00129">
    <property type="entry name" value="KISc"/>
    <property type="match status" value="1"/>
</dbReference>
<dbReference type="InterPro" id="IPR027417">
    <property type="entry name" value="P-loop_NTPase"/>
</dbReference>
<evidence type="ECO:0000256" key="14">
    <source>
        <dbReference type="PROSITE-ProRule" id="PRU00283"/>
    </source>
</evidence>
<feature type="coiled-coil region" evidence="15">
    <location>
        <begin position="776"/>
        <end position="810"/>
    </location>
</feature>
<dbReference type="Pfam" id="PF13931">
    <property type="entry name" value="Microtub_bind"/>
    <property type="match status" value="1"/>
</dbReference>
<dbReference type="PRINTS" id="PR00380">
    <property type="entry name" value="KINESINHEAVY"/>
</dbReference>
<comment type="similarity">
    <text evidence="13">Belongs to the TRAFAC class myosin-kinesin ATPase superfamily. Kinesin family. KIN-5/BimC subfamily.</text>
</comment>
<evidence type="ECO:0000256" key="12">
    <source>
        <dbReference type="ARBA" id="ARBA00023306"/>
    </source>
</evidence>
<dbReference type="InterPro" id="IPR019821">
    <property type="entry name" value="Kinesin_motor_CS"/>
</dbReference>
<evidence type="ECO:0000256" key="3">
    <source>
        <dbReference type="ARBA" id="ARBA00022553"/>
    </source>
</evidence>
<dbReference type="GO" id="GO:0005524">
    <property type="term" value="F:ATP binding"/>
    <property type="evidence" value="ECO:0007669"/>
    <property type="project" value="UniProtKB-UniRule"/>
</dbReference>
<dbReference type="GO" id="GO:0072686">
    <property type="term" value="C:mitotic spindle"/>
    <property type="evidence" value="ECO:0007669"/>
    <property type="project" value="TreeGrafter"/>
</dbReference>
<dbReference type="InterPro" id="IPR025901">
    <property type="entry name" value="Kinesin-assoc_MT-bd_dom"/>
</dbReference>
<evidence type="ECO:0000256" key="11">
    <source>
        <dbReference type="ARBA" id="ARBA00023212"/>
    </source>
</evidence>
<dbReference type="CDD" id="cd01364">
    <property type="entry name" value="KISc_BimC_Eg5"/>
    <property type="match status" value="1"/>
</dbReference>
<dbReference type="EMBL" id="ML978956">
    <property type="protein sequence ID" value="KAF1934111.1"/>
    <property type="molecule type" value="Genomic_DNA"/>
</dbReference>
<feature type="binding site" evidence="14">
    <location>
        <begin position="166"/>
        <end position="173"/>
    </location>
    <ligand>
        <name>ATP</name>
        <dbReference type="ChEBI" id="CHEBI:30616"/>
    </ligand>
</feature>
<evidence type="ECO:0000256" key="8">
    <source>
        <dbReference type="ARBA" id="ARBA00022840"/>
    </source>
</evidence>
<dbReference type="InterPro" id="IPR047149">
    <property type="entry name" value="KIF11-like"/>
</dbReference>
<dbReference type="InterPro" id="IPR036961">
    <property type="entry name" value="Kinesin_motor_dom_sf"/>
</dbReference>
<dbReference type="Gene3D" id="3.40.850.10">
    <property type="entry name" value="Kinesin motor domain"/>
    <property type="match status" value="1"/>
</dbReference>
<keyword evidence="2" id="KW-0963">Cytoplasm</keyword>
<dbReference type="Proteomes" id="UP000800082">
    <property type="component" value="Unassembled WGS sequence"/>
</dbReference>
<evidence type="ECO:0000256" key="4">
    <source>
        <dbReference type="ARBA" id="ARBA00022618"/>
    </source>
</evidence>
<dbReference type="InterPro" id="IPR001752">
    <property type="entry name" value="Kinesin_motor_dom"/>
</dbReference>
<feature type="domain" description="Kinesin motor" evidence="17">
    <location>
        <begin position="80"/>
        <end position="416"/>
    </location>
</feature>
<evidence type="ECO:0000256" key="10">
    <source>
        <dbReference type="ARBA" id="ARBA00023175"/>
    </source>
</evidence>
<evidence type="ECO:0000256" key="2">
    <source>
        <dbReference type="ARBA" id="ARBA00022490"/>
    </source>
</evidence>
<accession>A0A6A5S0B2</accession>
<keyword evidence="11" id="KW-0206">Cytoskeleton</keyword>
<evidence type="ECO:0000259" key="17">
    <source>
        <dbReference type="PROSITE" id="PS50067"/>
    </source>
</evidence>
<organism evidence="18 19">
    <name type="scientific">Didymella exigua CBS 183.55</name>
    <dbReference type="NCBI Taxonomy" id="1150837"/>
    <lineage>
        <taxon>Eukaryota</taxon>
        <taxon>Fungi</taxon>
        <taxon>Dikarya</taxon>
        <taxon>Ascomycota</taxon>
        <taxon>Pezizomycotina</taxon>
        <taxon>Dothideomycetes</taxon>
        <taxon>Pleosporomycetidae</taxon>
        <taxon>Pleosporales</taxon>
        <taxon>Pleosporineae</taxon>
        <taxon>Didymellaceae</taxon>
        <taxon>Didymella</taxon>
    </lineage>
</organism>
<dbReference type="AlphaFoldDB" id="A0A6A5S0B2"/>
<dbReference type="GO" id="GO:0008017">
    <property type="term" value="F:microtubule binding"/>
    <property type="evidence" value="ECO:0007669"/>
    <property type="project" value="InterPro"/>
</dbReference>
<keyword evidence="5" id="KW-0493">Microtubule</keyword>
<evidence type="ECO:0000256" key="7">
    <source>
        <dbReference type="ARBA" id="ARBA00022776"/>
    </source>
</evidence>
<keyword evidence="3" id="KW-0597">Phosphoprotein</keyword>
<dbReference type="GO" id="GO:0051301">
    <property type="term" value="P:cell division"/>
    <property type="evidence" value="ECO:0007669"/>
    <property type="project" value="UniProtKB-KW"/>
</dbReference>
<protein>
    <submittedName>
        <fullName evidence="18">Kinesin-domain-containing protein</fullName>
    </submittedName>
</protein>
<dbReference type="GO" id="GO:0000073">
    <property type="term" value="P:initial mitotic spindle pole body separation"/>
    <property type="evidence" value="ECO:0007669"/>
    <property type="project" value="TreeGrafter"/>
</dbReference>
<gene>
    <name evidence="18" type="ORF">M421DRAFT_415153</name>
</gene>
<evidence type="ECO:0000256" key="13">
    <source>
        <dbReference type="ARBA" id="ARBA00034704"/>
    </source>
</evidence>
<dbReference type="FunFam" id="3.40.850.10:FF:000051">
    <property type="entry name" value="Kinesin-like protein bimC"/>
    <property type="match status" value="1"/>
</dbReference>
<keyword evidence="9 15" id="KW-0175">Coiled coil</keyword>
<keyword evidence="8 14" id="KW-0067">ATP-binding</keyword>
<dbReference type="GO" id="GO:0005876">
    <property type="term" value="C:spindle microtubule"/>
    <property type="evidence" value="ECO:0007669"/>
    <property type="project" value="TreeGrafter"/>
</dbReference>
<keyword evidence="7" id="KW-0498">Mitosis</keyword>
<dbReference type="GO" id="GO:0008574">
    <property type="term" value="F:plus-end-directed microtubule motor activity"/>
    <property type="evidence" value="ECO:0007669"/>
    <property type="project" value="TreeGrafter"/>
</dbReference>
<keyword evidence="10 14" id="KW-0505">Motor protein</keyword>
<keyword evidence="12" id="KW-0131">Cell cycle</keyword>
<evidence type="ECO:0000256" key="9">
    <source>
        <dbReference type="ARBA" id="ARBA00023054"/>
    </source>
</evidence>
<keyword evidence="4" id="KW-0132">Cell division</keyword>
<dbReference type="PANTHER" id="PTHR47970">
    <property type="entry name" value="KINESIN-LIKE PROTEIN KIF11"/>
    <property type="match status" value="1"/>
</dbReference>
<comment type="subcellular location">
    <subcellularLocation>
        <location evidence="1">Cytoplasm</location>
        <location evidence="1">Cytoskeleton</location>
    </subcellularLocation>
</comment>
<feature type="region of interest" description="Disordered" evidence="16">
    <location>
        <begin position="1"/>
        <end position="68"/>
    </location>
</feature>
<evidence type="ECO:0000256" key="15">
    <source>
        <dbReference type="SAM" id="Coils"/>
    </source>
</evidence>
<dbReference type="PROSITE" id="PS00411">
    <property type="entry name" value="KINESIN_MOTOR_1"/>
    <property type="match status" value="1"/>
</dbReference>
<dbReference type="OrthoDB" id="3176171at2759"/>
<reference evidence="18" key="1">
    <citation type="journal article" date="2020" name="Stud. Mycol.">
        <title>101 Dothideomycetes genomes: a test case for predicting lifestyles and emergence of pathogens.</title>
        <authorList>
            <person name="Haridas S."/>
            <person name="Albert R."/>
            <person name="Binder M."/>
            <person name="Bloem J."/>
            <person name="Labutti K."/>
            <person name="Salamov A."/>
            <person name="Andreopoulos B."/>
            <person name="Baker S."/>
            <person name="Barry K."/>
            <person name="Bills G."/>
            <person name="Bluhm B."/>
            <person name="Cannon C."/>
            <person name="Castanera R."/>
            <person name="Culley D."/>
            <person name="Daum C."/>
            <person name="Ezra D."/>
            <person name="Gonzalez J."/>
            <person name="Henrissat B."/>
            <person name="Kuo A."/>
            <person name="Liang C."/>
            <person name="Lipzen A."/>
            <person name="Lutzoni F."/>
            <person name="Magnuson J."/>
            <person name="Mondo S."/>
            <person name="Nolan M."/>
            <person name="Ohm R."/>
            <person name="Pangilinan J."/>
            <person name="Park H.-J."/>
            <person name="Ramirez L."/>
            <person name="Alfaro M."/>
            <person name="Sun H."/>
            <person name="Tritt A."/>
            <person name="Yoshinaga Y."/>
            <person name="Zwiers L.-H."/>
            <person name="Turgeon B."/>
            <person name="Goodwin S."/>
            <person name="Spatafora J."/>
            <person name="Crous P."/>
            <person name="Grigoriev I."/>
        </authorList>
    </citation>
    <scope>NUCLEOTIDE SEQUENCE</scope>
    <source>
        <strain evidence="18">CBS 183.55</strain>
    </source>
</reference>